<organism evidence="3 4">
    <name type="scientific">Brevibacterium mcbrellneri ATCC 49030</name>
    <dbReference type="NCBI Taxonomy" id="585530"/>
    <lineage>
        <taxon>Bacteria</taxon>
        <taxon>Bacillati</taxon>
        <taxon>Actinomycetota</taxon>
        <taxon>Actinomycetes</taxon>
        <taxon>Micrococcales</taxon>
        <taxon>Brevibacteriaceae</taxon>
        <taxon>Brevibacterium</taxon>
    </lineage>
</organism>
<dbReference type="InterPro" id="IPR027417">
    <property type="entry name" value="P-loop_NTPase"/>
</dbReference>
<feature type="domain" description="NadR/Ttd14 AAA" evidence="2">
    <location>
        <begin position="2"/>
        <end position="189"/>
    </location>
</feature>
<evidence type="ECO:0000313" key="3">
    <source>
        <dbReference type="EMBL" id="EFG46730.1"/>
    </source>
</evidence>
<dbReference type="EMBL" id="ADNU01000064">
    <property type="protein sequence ID" value="EFG46730.1"/>
    <property type="molecule type" value="Genomic_DNA"/>
</dbReference>
<comment type="caution">
    <text evidence="3">The sequence shown here is derived from an EMBL/GenBank/DDBJ whole genome shotgun (WGS) entry which is preliminary data.</text>
</comment>
<keyword evidence="4" id="KW-1185">Reference proteome</keyword>
<accession>D4YPY2</accession>
<dbReference type="STRING" id="585530.HMPREF0183_1992"/>
<name>D4YPY2_9MICO</name>
<evidence type="ECO:0000313" key="4">
    <source>
        <dbReference type="Proteomes" id="UP000005714"/>
    </source>
</evidence>
<dbReference type="AlphaFoldDB" id="D4YPY2"/>
<dbReference type="OrthoDB" id="4523277at2"/>
<reference evidence="3 4" key="1">
    <citation type="submission" date="2010-04" db="EMBL/GenBank/DDBJ databases">
        <authorList>
            <person name="Qin X."/>
            <person name="Bachman B."/>
            <person name="Battles P."/>
            <person name="Bell A."/>
            <person name="Bess C."/>
            <person name="Bickham C."/>
            <person name="Chaboub L."/>
            <person name="Chen D."/>
            <person name="Coyle M."/>
            <person name="Deiros D.R."/>
            <person name="Dinh H."/>
            <person name="Forbes L."/>
            <person name="Fowler G."/>
            <person name="Francisco L."/>
            <person name="Fu Q."/>
            <person name="Gubbala S."/>
            <person name="Hale W."/>
            <person name="Han Y."/>
            <person name="Hemphill L."/>
            <person name="Highlander S.K."/>
            <person name="Hirani K."/>
            <person name="Hogues M."/>
            <person name="Jackson L."/>
            <person name="Jakkamsetti A."/>
            <person name="Javaid M."/>
            <person name="Jiang H."/>
            <person name="Korchina V."/>
            <person name="Kovar C."/>
            <person name="Lara F."/>
            <person name="Lee S."/>
            <person name="Mata R."/>
            <person name="Mathew T."/>
            <person name="Moen C."/>
            <person name="Morales K."/>
            <person name="Munidasa M."/>
            <person name="Nazareth L."/>
            <person name="Ngo R."/>
            <person name="Nguyen L."/>
            <person name="Okwuonu G."/>
            <person name="Ongeri F."/>
            <person name="Patil S."/>
            <person name="Petrosino J."/>
            <person name="Pham C."/>
            <person name="Pham P."/>
            <person name="Pu L.-L."/>
            <person name="Puazo M."/>
            <person name="Raj R."/>
            <person name="Reid J."/>
            <person name="Rouhana J."/>
            <person name="Saada N."/>
            <person name="Shang Y."/>
            <person name="Simmons D."/>
            <person name="Thornton R."/>
            <person name="Warren J."/>
            <person name="Weissenberger G."/>
            <person name="Zhang J."/>
            <person name="Zhang L."/>
            <person name="Zhou C."/>
            <person name="Zhu D."/>
            <person name="Muzny D."/>
            <person name="Worley K."/>
            <person name="Gibbs R."/>
        </authorList>
    </citation>
    <scope>NUCLEOTIDE SEQUENCE [LARGE SCALE GENOMIC DNA]</scope>
    <source>
        <strain evidence="3 4">ATCC 49030</strain>
    </source>
</reference>
<keyword evidence="1" id="KW-0175">Coiled coil</keyword>
<feature type="coiled-coil region" evidence="1">
    <location>
        <begin position="202"/>
        <end position="229"/>
    </location>
</feature>
<dbReference type="Gene3D" id="3.40.50.300">
    <property type="entry name" value="P-loop containing nucleotide triphosphate hydrolases"/>
    <property type="match status" value="1"/>
</dbReference>
<dbReference type="eggNOG" id="COG1102">
    <property type="taxonomic scope" value="Bacteria"/>
</dbReference>
<dbReference type="InterPro" id="IPR038727">
    <property type="entry name" value="NadR/Ttd14_AAA_dom"/>
</dbReference>
<proteinExistence type="predicted"/>
<protein>
    <recommendedName>
        <fullName evidence="2">NadR/Ttd14 AAA domain-containing protein</fullName>
    </recommendedName>
</protein>
<gene>
    <name evidence="3" type="ORF">HMPREF0183_1992</name>
</gene>
<dbReference type="Proteomes" id="UP000005714">
    <property type="component" value="Unassembled WGS sequence"/>
</dbReference>
<evidence type="ECO:0000256" key="1">
    <source>
        <dbReference type="SAM" id="Coils"/>
    </source>
</evidence>
<sequence length="236" mass="26738">MRISISGTYSTGKTSTTMCLSHYTGIPRTLAKAIREIMPDAVPGKRLSEVTPAEFLQLMMRRHCGRAVAEATLGDPYLSDGSSLQEWAYGLARTRFGMNPTDPDRPNQVDWPDMGFFHEVVDQYEHAFKQHVKASYDIMIHLENERPISDDGHRPMNEDFRSYCDEILWNAASDLDIPLYRVSGTLESRVQTIVSLLDLPTVIDLDEAIARMQQEYAAIDQRLETERQQAAQRVAG</sequence>
<dbReference type="RefSeq" id="WP_005885565.1">
    <property type="nucleotide sequence ID" value="NZ_ADNU01000064.1"/>
</dbReference>
<evidence type="ECO:0000259" key="2">
    <source>
        <dbReference type="Pfam" id="PF13521"/>
    </source>
</evidence>
<dbReference type="Pfam" id="PF13521">
    <property type="entry name" value="AAA_28"/>
    <property type="match status" value="1"/>
</dbReference>